<keyword evidence="4" id="KW-0808">Transferase</keyword>
<comment type="subcellular location">
    <subcellularLocation>
        <location evidence="1">Nucleus</location>
    </subcellularLocation>
</comment>
<dbReference type="CDD" id="cd16651">
    <property type="entry name" value="SPL-RING_NSE2"/>
    <property type="match status" value="1"/>
</dbReference>
<keyword evidence="7" id="KW-0833">Ubl conjugation pathway</keyword>
<feature type="compositionally biased region" description="Acidic residues" evidence="10">
    <location>
        <begin position="303"/>
        <end position="313"/>
    </location>
</feature>
<evidence type="ECO:0000256" key="10">
    <source>
        <dbReference type="SAM" id="MobiDB-lite"/>
    </source>
</evidence>
<evidence type="ECO:0000313" key="12">
    <source>
        <dbReference type="EMBL" id="KAI9631914.1"/>
    </source>
</evidence>
<evidence type="ECO:0000256" key="1">
    <source>
        <dbReference type="ARBA" id="ARBA00004123"/>
    </source>
</evidence>
<reference evidence="12" key="1">
    <citation type="journal article" date="2022" name="G3 (Bethesda)">
        <title>High quality genome of the basidiomycete yeast Dioszegia hungarica PDD-24b-2 isolated from cloud water.</title>
        <authorList>
            <person name="Jarrige D."/>
            <person name="Haridas S."/>
            <person name="Bleykasten-Grosshans C."/>
            <person name="Joly M."/>
            <person name="Nadalig T."/>
            <person name="Sancelme M."/>
            <person name="Vuilleumier S."/>
            <person name="Grigoriev I.V."/>
            <person name="Amato P."/>
            <person name="Bringel F."/>
        </authorList>
    </citation>
    <scope>NUCLEOTIDE SEQUENCE</scope>
    <source>
        <strain evidence="12">PDD-24b-2</strain>
    </source>
</reference>
<keyword evidence="9" id="KW-0539">Nucleus</keyword>
<feature type="region of interest" description="Disordered" evidence="10">
    <location>
        <begin position="293"/>
        <end position="313"/>
    </location>
</feature>
<dbReference type="GO" id="GO:0008270">
    <property type="term" value="F:zinc ion binding"/>
    <property type="evidence" value="ECO:0007669"/>
    <property type="project" value="UniProtKB-KW"/>
</dbReference>
<dbReference type="GO" id="GO:0005634">
    <property type="term" value="C:nucleus"/>
    <property type="evidence" value="ECO:0007669"/>
    <property type="project" value="UniProtKB-SubCell"/>
</dbReference>
<comment type="similarity">
    <text evidence="3">Belongs to the NSE2 family.</text>
</comment>
<accession>A0AA38H414</accession>
<keyword evidence="13" id="KW-1185">Reference proteome</keyword>
<keyword evidence="6" id="KW-0863">Zinc-finger</keyword>
<proteinExistence type="inferred from homology"/>
<evidence type="ECO:0000256" key="8">
    <source>
        <dbReference type="ARBA" id="ARBA00022833"/>
    </source>
</evidence>
<evidence type="ECO:0000256" key="4">
    <source>
        <dbReference type="ARBA" id="ARBA00022679"/>
    </source>
</evidence>
<dbReference type="InterPro" id="IPR026846">
    <property type="entry name" value="Nse2(Mms21)"/>
</dbReference>
<dbReference type="GO" id="GO:0030915">
    <property type="term" value="C:Smc5-Smc6 complex"/>
    <property type="evidence" value="ECO:0007669"/>
    <property type="project" value="InterPro"/>
</dbReference>
<dbReference type="GeneID" id="77730814"/>
<dbReference type="PANTHER" id="PTHR21330:SF1">
    <property type="entry name" value="E3 SUMO-PROTEIN LIGASE NSE2"/>
    <property type="match status" value="1"/>
</dbReference>
<dbReference type="Pfam" id="PF11789">
    <property type="entry name" value="zf-Nse"/>
    <property type="match status" value="1"/>
</dbReference>
<protein>
    <recommendedName>
        <fullName evidence="11">SP-RING-type domain-containing protein</fullName>
    </recommendedName>
</protein>
<organism evidence="12 13">
    <name type="scientific">Dioszegia hungarica</name>
    <dbReference type="NCBI Taxonomy" id="4972"/>
    <lineage>
        <taxon>Eukaryota</taxon>
        <taxon>Fungi</taxon>
        <taxon>Dikarya</taxon>
        <taxon>Basidiomycota</taxon>
        <taxon>Agaricomycotina</taxon>
        <taxon>Tremellomycetes</taxon>
        <taxon>Tremellales</taxon>
        <taxon>Bulleribasidiaceae</taxon>
        <taxon>Dioszegia</taxon>
    </lineage>
</organism>
<comment type="pathway">
    <text evidence="2">Protein modification; protein sumoylation.</text>
</comment>
<dbReference type="Gene3D" id="3.30.40.10">
    <property type="entry name" value="Zinc/RING finger domain, C3HC4 (zinc finger)"/>
    <property type="match status" value="1"/>
</dbReference>
<dbReference type="InterPro" id="IPR004181">
    <property type="entry name" value="Znf_MIZ"/>
</dbReference>
<gene>
    <name evidence="12" type="ORF">MKK02DRAFT_41548</name>
</gene>
<dbReference type="InterPro" id="IPR013083">
    <property type="entry name" value="Znf_RING/FYVE/PHD"/>
</dbReference>
<dbReference type="GO" id="GO:0000724">
    <property type="term" value="P:double-strand break repair via homologous recombination"/>
    <property type="evidence" value="ECO:0007669"/>
    <property type="project" value="InterPro"/>
</dbReference>
<feature type="domain" description="SP-RING-type" evidence="11">
    <location>
        <begin position="212"/>
        <end position="274"/>
    </location>
</feature>
<evidence type="ECO:0000256" key="3">
    <source>
        <dbReference type="ARBA" id="ARBA00008212"/>
    </source>
</evidence>
<dbReference type="GO" id="GO:0061665">
    <property type="term" value="F:SUMO ligase activity"/>
    <property type="evidence" value="ECO:0007669"/>
    <property type="project" value="TreeGrafter"/>
</dbReference>
<dbReference type="EMBL" id="JAKWFO010000016">
    <property type="protein sequence ID" value="KAI9631914.1"/>
    <property type="molecule type" value="Genomic_DNA"/>
</dbReference>
<evidence type="ECO:0000256" key="5">
    <source>
        <dbReference type="ARBA" id="ARBA00022723"/>
    </source>
</evidence>
<evidence type="ECO:0000256" key="7">
    <source>
        <dbReference type="ARBA" id="ARBA00022786"/>
    </source>
</evidence>
<dbReference type="AlphaFoldDB" id="A0AA38H414"/>
<dbReference type="PANTHER" id="PTHR21330">
    <property type="entry name" value="E3 SUMO-PROTEIN LIGASE NSE2"/>
    <property type="match status" value="1"/>
</dbReference>
<evidence type="ECO:0000313" key="13">
    <source>
        <dbReference type="Proteomes" id="UP001164286"/>
    </source>
</evidence>
<sequence>MARAVNAEASSSRQAARESPEAEGGSDDVRRTKPALGEMEVDDEWNEWTVKTYKSQALKRDVASDGVLTRIADGLRAMETSITDSMSKVIDTAVAVEGNNPDDEMAEELAKSLCRSIEVKAVLEVKYQVIKDILRRMRAGEEIEEIVALYEKEAADKTEEYMKKTPRQKFVKDDQYSQFRSEVWNVNHGSEACPPMSHWLDKTDGDASDSDDEVEVGPTMQNFKCAITHSAIVDAMVNPACKHHYSKINIYQLFEQQDGRNKKAAIKCPSVGCGQKVQFNALQPDKQFQQRADQYFRKQQETADQDVEDFEED</sequence>
<keyword evidence="8" id="KW-0862">Zinc</keyword>
<evidence type="ECO:0000256" key="6">
    <source>
        <dbReference type="ARBA" id="ARBA00022771"/>
    </source>
</evidence>
<dbReference type="Proteomes" id="UP001164286">
    <property type="component" value="Unassembled WGS sequence"/>
</dbReference>
<evidence type="ECO:0000259" key="11">
    <source>
        <dbReference type="Pfam" id="PF11789"/>
    </source>
</evidence>
<comment type="caution">
    <text evidence="12">The sequence shown here is derived from an EMBL/GenBank/DDBJ whole genome shotgun (WGS) entry which is preliminary data.</text>
</comment>
<keyword evidence="5" id="KW-0479">Metal-binding</keyword>
<name>A0AA38H414_9TREE</name>
<dbReference type="GO" id="GO:0016925">
    <property type="term" value="P:protein sumoylation"/>
    <property type="evidence" value="ECO:0007669"/>
    <property type="project" value="TreeGrafter"/>
</dbReference>
<dbReference type="SUPFAM" id="SSF57850">
    <property type="entry name" value="RING/U-box"/>
    <property type="match status" value="1"/>
</dbReference>
<dbReference type="RefSeq" id="XP_052941691.1">
    <property type="nucleotide sequence ID" value="XM_053091609.1"/>
</dbReference>
<evidence type="ECO:0000256" key="2">
    <source>
        <dbReference type="ARBA" id="ARBA00004718"/>
    </source>
</evidence>
<evidence type="ECO:0000256" key="9">
    <source>
        <dbReference type="ARBA" id="ARBA00023242"/>
    </source>
</evidence>
<feature type="region of interest" description="Disordered" evidence="10">
    <location>
        <begin position="1"/>
        <end position="40"/>
    </location>
</feature>